<keyword evidence="1" id="KW-0175">Coiled coil</keyword>
<dbReference type="InterPro" id="IPR004082">
    <property type="entry name" value="OBERON"/>
</dbReference>
<dbReference type="GO" id="GO:0010492">
    <property type="term" value="P:maintenance of shoot apical meristem identity"/>
    <property type="evidence" value="ECO:0007669"/>
    <property type="project" value="TreeGrafter"/>
</dbReference>
<reference evidence="3" key="1">
    <citation type="submission" date="2023-03" db="UniProtKB">
        <authorList>
            <consortium name="EnsemblPlants"/>
        </authorList>
    </citation>
    <scope>IDENTIFICATION</scope>
</reference>
<dbReference type="GO" id="GO:0010468">
    <property type="term" value="P:regulation of gene expression"/>
    <property type="evidence" value="ECO:0007669"/>
    <property type="project" value="TreeGrafter"/>
</dbReference>
<feature type="domain" description="Oberon coiled-coil region" evidence="2">
    <location>
        <begin position="20"/>
        <end position="65"/>
    </location>
</feature>
<evidence type="ECO:0000313" key="3">
    <source>
        <dbReference type="EnsemblPlants" id="MELO3C011514.2.1"/>
    </source>
</evidence>
<organism evidence="3">
    <name type="scientific">Cucumis melo</name>
    <name type="common">Muskmelon</name>
    <dbReference type="NCBI Taxonomy" id="3656"/>
    <lineage>
        <taxon>Eukaryota</taxon>
        <taxon>Viridiplantae</taxon>
        <taxon>Streptophyta</taxon>
        <taxon>Embryophyta</taxon>
        <taxon>Tracheophyta</taxon>
        <taxon>Spermatophyta</taxon>
        <taxon>Magnoliopsida</taxon>
        <taxon>eudicotyledons</taxon>
        <taxon>Gunneridae</taxon>
        <taxon>Pentapetalae</taxon>
        <taxon>rosids</taxon>
        <taxon>fabids</taxon>
        <taxon>Cucurbitales</taxon>
        <taxon>Cucurbitaceae</taxon>
        <taxon>Benincaseae</taxon>
        <taxon>Cucumis</taxon>
    </lineage>
</organism>
<feature type="coiled-coil region" evidence="1">
    <location>
        <begin position="26"/>
        <end position="74"/>
    </location>
</feature>
<protein>
    <recommendedName>
        <fullName evidence="2">Oberon coiled-coil region domain-containing protein</fullName>
    </recommendedName>
</protein>
<dbReference type="PANTHER" id="PTHR21736:SF38">
    <property type="entry name" value="PROTEIN OBERON 3"/>
    <property type="match status" value="1"/>
</dbReference>
<dbReference type="Gramene" id="MELO3C011514.2.1">
    <property type="protein sequence ID" value="MELO3C011514.2.1"/>
    <property type="gene ID" value="MELO3C011514.2"/>
</dbReference>
<dbReference type="AlphaFoldDB" id="A0A9I9D1R4"/>
<accession>A0A9I9D1R4</accession>
<dbReference type="PANTHER" id="PTHR21736">
    <property type="entry name" value="VERNALIZATION-INSENSITIVE PROTEIN 3"/>
    <property type="match status" value="1"/>
</dbReference>
<evidence type="ECO:0000256" key="1">
    <source>
        <dbReference type="SAM" id="Coils"/>
    </source>
</evidence>
<proteinExistence type="predicted"/>
<dbReference type="InterPro" id="IPR032535">
    <property type="entry name" value="Oberon_CC"/>
</dbReference>
<dbReference type="Pfam" id="PF16312">
    <property type="entry name" value="Oberon_cc"/>
    <property type="match status" value="1"/>
</dbReference>
<dbReference type="EnsemblPlants" id="MELO3C011514.2.1">
    <property type="protein sequence ID" value="MELO3C011514.2.1"/>
    <property type="gene ID" value="MELO3C011514.2"/>
</dbReference>
<sequence length="76" mass="9022">DQSILDIKSPLIKLRKADRRRQKLGLKEAEDRQRKKLGELKVLKNSQIDNYSMKKRMQKEISGLLERMEVTKKEIV</sequence>
<dbReference type="GO" id="GO:0010078">
    <property type="term" value="P:maintenance of root meristem identity"/>
    <property type="evidence" value="ECO:0007669"/>
    <property type="project" value="TreeGrafter"/>
</dbReference>
<evidence type="ECO:0000259" key="2">
    <source>
        <dbReference type="Pfam" id="PF16312"/>
    </source>
</evidence>
<dbReference type="GO" id="GO:0005634">
    <property type="term" value="C:nucleus"/>
    <property type="evidence" value="ECO:0007669"/>
    <property type="project" value="TreeGrafter"/>
</dbReference>
<dbReference type="GO" id="GO:0010071">
    <property type="term" value="P:root meristem specification"/>
    <property type="evidence" value="ECO:0007669"/>
    <property type="project" value="TreeGrafter"/>
</dbReference>
<name>A0A9I9D1R4_CUCME</name>